<reference evidence="1 2" key="1">
    <citation type="submission" date="2019-09" db="EMBL/GenBank/DDBJ databases">
        <title>Bird 10,000 Genomes (B10K) Project - Family phase.</title>
        <authorList>
            <person name="Zhang G."/>
        </authorList>
    </citation>
    <scope>NUCLEOTIDE SEQUENCE [LARGE SCALE GENOMIC DNA]</scope>
    <source>
        <strain evidence="1">OUT-0051</strain>
        <tissue evidence="1">Kidney</tissue>
    </source>
</reference>
<comment type="caution">
    <text evidence="1">The sequence shown here is derived from an EMBL/GenBank/DDBJ whole genome shotgun (WGS) entry which is preliminary data.</text>
</comment>
<keyword evidence="2" id="KW-1185">Reference proteome</keyword>
<name>A0A7K7KWL7_9AVES</name>
<dbReference type="Proteomes" id="UP000525565">
    <property type="component" value="Unassembled WGS sequence"/>
</dbReference>
<feature type="non-terminal residue" evidence="1">
    <location>
        <position position="176"/>
    </location>
</feature>
<evidence type="ECO:0000313" key="2">
    <source>
        <dbReference type="Proteomes" id="UP000525565"/>
    </source>
</evidence>
<protein>
    <submittedName>
        <fullName evidence="1">B2L15 protein</fullName>
    </submittedName>
</protein>
<dbReference type="SUPFAM" id="SSF56854">
    <property type="entry name" value="Bcl-2 inhibitors of programmed cell death"/>
    <property type="match status" value="1"/>
</dbReference>
<proteinExistence type="predicted"/>
<dbReference type="PANTHER" id="PTHR36466:SF1">
    <property type="entry name" value="BCL-2-LIKE PROTEIN 15"/>
    <property type="match status" value="1"/>
</dbReference>
<accession>A0A7K7KWL7</accession>
<dbReference type="PANTHER" id="PTHR36466">
    <property type="entry name" value="BCL-2-LIKE PROTEIN 15"/>
    <property type="match status" value="1"/>
</dbReference>
<feature type="non-terminal residue" evidence="1">
    <location>
        <position position="1"/>
    </location>
</feature>
<dbReference type="InterPro" id="IPR033543">
    <property type="entry name" value="BCL2L15"/>
</dbReference>
<dbReference type="GO" id="GO:0042981">
    <property type="term" value="P:regulation of apoptotic process"/>
    <property type="evidence" value="ECO:0007669"/>
    <property type="project" value="InterPro"/>
</dbReference>
<dbReference type="AlphaFoldDB" id="A0A7K7KWL7"/>
<gene>
    <name evidence="1" type="primary">Bcl2l15</name>
    <name evidence="1" type="ORF">ASASCU_R00417</name>
</gene>
<evidence type="ECO:0000313" key="1">
    <source>
        <dbReference type="EMBL" id="NWZ22692.1"/>
    </source>
</evidence>
<dbReference type="EMBL" id="VZSO01000075">
    <property type="protein sequence ID" value="NWZ22692.1"/>
    <property type="molecule type" value="Genomic_DNA"/>
</dbReference>
<dbReference type="InterPro" id="IPR036834">
    <property type="entry name" value="Bcl-2-like_sf"/>
</dbReference>
<organism evidence="1 2">
    <name type="scientific">Asarcornis scutulata</name>
    <dbReference type="NCBI Taxonomy" id="75869"/>
    <lineage>
        <taxon>Eukaryota</taxon>
        <taxon>Metazoa</taxon>
        <taxon>Chordata</taxon>
        <taxon>Craniata</taxon>
        <taxon>Vertebrata</taxon>
        <taxon>Euteleostomi</taxon>
        <taxon>Archelosauria</taxon>
        <taxon>Archosauria</taxon>
        <taxon>Dinosauria</taxon>
        <taxon>Saurischia</taxon>
        <taxon>Theropoda</taxon>
        <taxon>Coelurosauria</taxon>
        <taxon>Aves</taxon>
        <taxon>Neognathae</taxon>
        <taxon>Galloanserae</taxon>
        <taxon>Anseriformes</taxon>
        <taxon>Anatidae</taxon>
        <taxon>Anatinae</taxon>
        <taxon>Asarcornis</taxon>
    </lineage>
</organism>
<sequence length="176" mass="19494">TAMTTFEEQTEHVVNALYYDLLHGDEIDNRCLQTDSGGPVPFAGELPSDFDPVIIASRLRQIGDQCNMDFERVSSQALAEVLTGKVKDNLSGLALGLLFMEKFGAAVDSLSRSWSDQNPEMVYERAFLSVSVKLMMHILKKVPSMFHPSQLITVINGNAQVKNYIEAHGGWVSTRS</sequence>